<evidence type="ECO:0000259" key="2">
    <source>
        <dbReference type="SMART" id="SM00899"/>
    </source>
</evidence>
<dbReference type="PANTHER" id="PTHR42954:SF2">
    <property type="entry name" value="FE(2+) TRANSPORT PROTEIN A"/>
    <property type="match status" value="1"/>
</dbReference>
<dbReference type="EMBL" id="CADIJQ010000001">
    <property type="protein sequence ID" value="CAB3665549.1"/>
    <property type="molecule type" value="Genomic_DNA"/>
</dbReference>
<accession>A0A6S7ADF8</accession>
<dbReference type="InterPro" id="IPR038157">
    <property type="entry name" value="FeoA_core_dom"/>
</dbReference>
<organism evidence="3 4">
    <name type="scientific">Achromobacter kerstersii</name>
    <dbReference type="NCBI Taxonomy" id="1353890"/>
    <lineage>
        <taxon>Bacteria</taxon>
        <taxon>Pseudomonadati</taxon>
        <taxon>Pseudomonadota</taxon>
        <taxon>Betaproteobacteria</taxon>
        <taxon>Burkholderiales</taxon>
        <taxon>Alcaligenaceae</taxon>
        <taxon>Achromobacter</taxon>
    </lineage>
</organism>
<protein>
    <recommendedName>
        <fullName evidence="2">Ferrous iron transporter FeoA-like domain-containing protein</fullName>
    </recommendedName>
</protein>
<dbReference type="SUPFAM" id="SSF50037">
    <property type="entry name" value="C-terminal domain of transcriptional repressors"/>
    <property type="match status" value="1"/>
</dbReference>
<dbReference type="AlphaFoldDB" id="A0A6S7ADF8"/>
<evidence type="ECO:0000313" key="4">
    <source>
        <dbReference type="Proteomes" id="UP000494269"/>
    </source>
</evidence>
<dbReference type="InterPro" id="IPR008988">
    <property type="entry name" value="Transcriptional_repressor_C"/>
</dbReference>
<dbReference type="Proteomes" id="UP000494269">
    <property type="component" value="Unassembled WGS sequence"/>
</dbReference>
<dbReference type="PANTHER" id="PTHR42954">
    <property type="entry name" value="FE(2+) TRANSPORT PROTEIN A"/>
    <property type="match status" value="1"/>
</dbReference>
<feature type="domain" description="Ferrous iron transporter FeoA-like" evidence="2">
    <location>
        <begin position="17"/>
        <end position="93"/>
    </location>
</feature>
<reference evidence="3 4" key="1">
    <citation type="submission" date="2020-04" db="EMBL/GenBank/DDBJ databases">
        <authorList>
            <person name="De Canck E."/>
        </authorList>
    </citation>
    <scope>NUCLEOTIDE SEQUENCE [LARGE SCALE GENOMIC DNA]</scope>
    <source>
        <strain evidence="3 4">LMG 3441</strain>
    </source>
</reference>
<dbReference type="Gene3D" id="2.30.30.90">
    <property type="match status" value="1"/>
</dbReference>
<proteinExistence type="predicted"/>
<evidence type="ECO:0000313" key="3">
    <source>
        <dbReference type="EMBL" id="CAB3665549.1"/>
    </source>
</evidence>
<dbReference type="InterPro" id="IPR052713">
    <property type="entry name" value="FeoA"/>
</dbReference>
<dbReference type="GO" id="GO:0046914">
    <property type="term" value="F:transition metal ion binding"/>
    <property type="evidence" value="ECO:0007669"/>
    <property type="project" value="InterPro"/>
</dbReference>
<evidence type="ECO:0000256" key="1">
    <source>
        <dbReference type="ARBA" id="ARBA00023004"/>
    </source>
</evidence>
<dbReference type="InterPro" id="IPR007167">
    <property type="entry name" value="Fe-transptr_FeoA-like"/>
</dbReference>
<dbReference type="Pfam" id="PF04023">
    <property type="entry name" value="FeoA"/>
    <property type="match status" value="1"/>
</dbReference>
<keyword evidence="4" id="KW-1185">Reference proteome</keyword>
<keyword evidence="1" id="KW-0408">Iron</keyword>
<sequence>MLRMIAIFLLVMVMSTLRLSDLALHDRALVDHVVQQFPSDPIADRLRSLGFVNGEPVRLTARGPLGGSPLLVAIGSTRFALRIQEADRVIVKREVVNG</sequence>
<name>A0A6S7ADF8_9BURK</name>
<gene>
    <name evidence="3" type="ORF">LMG3441_00792</name>
</gene>
<dbReference type="RefSeq" id="WP_254600438.1">
    <property type="nucleotide sequence ID" value="NZ_CADIJQ010000001.1"/>
</dbReference>
<dbReference type="SMART" id="SM00899">
    <property type="entry name" value="FeoA"/>
    <property type="match status" value="1"/>
</dbReference>